<evidence type="ECO:0000313" key="2">
    <source>
        <dbReference type="EMBL" id="ADI30564.1"/>
    </source>
</evidence>
<dbReference type="Gene3D" id="1.10.10.10">
    <property type="entry name" value="Winged helix-like DNA-binding domain superfamily/Winged helix DNA-binding domain"/>
    <property type="match status" value="1"/>
</dbReference>
<dbReference type="Proteomes" id="UP000000383">
    <property type="component" value="Chromosome"/>
</dbReference>
<proteinExistence type="predicted"/>
<dbReference type="RefSeq" id="WP_013148872.1">
    <property type="nucleotide sequence ID" value="NC_014207.1"/>
</dbReference>
<dbReference type="HOGENOM" id="CLU_120503_1_0_4"/>
<dbReference type="InterPro" id="IPR013196">
    <property type="entry name" value="HTH_11"/>
</dbReference>
<dbReference type="InterPro" id="IPR036390">
    <property type="entry name" value="WH_DNA-bd_sf"/>
</dbReference>
<sequence length="154" mass="17328">MNNNVVETSNLDAHVASTKLNTIKWGKALDSGFVLIPSTLLRYQHELGLDSAELVVLLNLLRSWWGLDDLPHVQTSTIADRMNVSRRTVQRHIETLEKKGFIKRIWGSKRGVNERAGATYDLRGTVKILSDHNNFTRAVPTVNILNLVETGELL</sequence>
<protein>
    <submittedName>
        <fullName evidence="2">Helix-turn-helix type 11 domain protein</fullName>
    </submittedName>
</protein>
<name>D7DL93_METV0</name>
<organism evidence="2 3">
    <name type="scientific">Methylotenera versatilis (strain 301)</name>
    <dbReference type="NCBI Taxonomy" id="666681"/>
    <lineage>
        <taxon>Bacteria</taxon>
        <taxon>Pseudomonadati</taxon>
        <taxon>Pseudomonadota</taxon>
        <taxon>Betaproteobacteria</taxon>
        <taxon>Nitrosomonadales</taxon>
        <taxon>Methylophilaceae</taxon>
        <taxon>Methylotenera</taxon>
    </lineage>
</organism>
<reference evidence="3" key="1">
    <citation type="submission" date="2010-05" db="EMBL/GenBank/DDBJ databases">
        <title>Complete sequence of Methylotenera sp. 301.</title>
        <authorList>
            <person name="Lucas S."/>
            <person name="Copeland A."/>
            <person name="Lapidus A."/>
            <person name="Cheng J.-F."/>
            <person name="Bruce D."/>
            <person name="Goodwin L."/>
            <person name="Pitluck S."/>
            <person name="Clum A."/>
            <person name="Land M."/>
            <person name="Hauser L."/>
            <person name="Kyrpides N."/>
            <person name="Ivanova N."/>
            <person name="Chistoservova L."/>
            <person name="Kalyuzhnaya M."/>
            <person name="Woyke T."/>
        </authorList>
    </citation>
    <scope>NUCLEOTIDE SEQUENCE [LARGE SCALE GENOMIC DNA]</scope>
    <source>
        <strain evidence="3">301</strain>
    </source>
</reference>
<accession>D7DL93</accession>
<dbReference type="InterPro" id="IPR036388">
    <property type="entry name" value="WH-like_DNA-bd_sf"/>
</dbReference>
<dbReference type="STRING" id="666681.M301_2196"/>
<reference evidence="2 3" key="2">
    <citation type="journal article" date="2011" name="J. Bacteriol.">
        <title>Genomes of three methylotrophs from a single niche uncover genetic and metabolic divergence of Methylophilaceae.</title>
        <authorList>
            <person name="Lapidus A."/>
            <person name="Clum A."/>
            <person name="Labutti K."/>
            <person name="Kaluzhnaya M.G."/>
            <person name="Lim S."/>
            <person name="Beck D.A."/>
            <person name="Glavina Del Rio T."/>
            <person name="Nolan M."/>
            <person name="Mavromatis K."/>
            <person name="Huntemann M."/>
            <person name="Lucas S."/>
            <person name="Lidstrom M.E."/>
            <person name="Ivanova N."/>
            <person name="Chistoserdova L."/>
        </authorList>
    </citation>
    <scope>NUCLEOTIDE SEQUENCE [LARGE SCALE GENOMIC DNA]</scope>
    <source>
        <strain evidence="2 3">301</strain>
    </source>
</reference>
<evidence type="ECO:0000259" key="1">
    <source>
        <dbReference type="Pfam" id="PF08279"/>
    </source>
</evidence>
<feature type="domain" description="Helix-turn-helix type 11" evidence="1">
    <location>
        <begin position="71"/>
        <end position="103"/>
    </location>
</feature>
<evidence type="ECO:0000313" key="3">
    <source>
        <dbReference type="Proteomes" id="UP000000383"/>
    </source>
</evidence>
<dbReference type="AlphaFoldDB" id="D7DL93"/>
<dbReference type="OrthoDB" id="9131804at2"/>
<keyword evidence="3" id="KW-1185">Reference proteome</keyword>
<dbReference type="EMBL" id="CP002056">
    <property type="protein sequence ID" value="ADI30564.1"/>
    <property type="molecule type" value="Genomic_DNA"/>
</dbReference>
<dbReference type="KEGG" id="meh:M301_2196"/>
<dbReference type="eggNOG" id="COG1522">
    <property type="taxonomic scope" value="Bacteria"/>
</dbReference>
<dbReference type="Pfam" id="PF08279">
    <property type="entry name" value="HTH_11"/>
    <property type="match status" value="1"/>
</dbReference>
<gene>
    <name evidence="2" type="ordered locus">M301_2196</name>
</gene>
<dbReference type="SUPFAM" id="SSF46785">
    <property type="entry name" value="Winged helix' DNA-binding domain"/>
    <property type="match status" value="1"/>
</dbReference>